<protein>
    <submittedName>
        <fullName evidence="2">Uncharacterized protein</fullName>
    </submittedName>
</protein>
<reference evidence="3" key="1">
    <citation type="journal article" date="2014" name="Proc. Natl. Acad. Sci. U.S.A.">
        <title>Extensive sampling of basidiomycete genomes demonstrates inadequacy of the white-rot/brown-rot paradigm for wood decay fungi.</title>
        <authorList>
            <person name="Riley R."/>
            <person name="Salamov A.A."/>
            <person name="Brown D.W."/>
            <person name="Nagy L.G."/>
            <person name="Floudas D."/>
            <person name="Held B.W."/>
            <person name="Levasseur A."/>
            <person name="Lombard V."/>
            <person name="Morin E."/>
            <person name="Otillar R."/>
            <person name="Lindquist E.A."/>
            <person name="Sun H."/>
            <person name="LaButti K.M."/>
            <person name="Schmutz J."/>
            <person name="Jabbour D."/>
            <person name="Luo H."/>
            <person name="Baker S.E."/>
            <person name="Pisabarro A.G."/>
            <person name="Walton J.D."/>
            <person name="Blanchette R.A."/>
            <person name="Henrissat B."/>
            <person name="Martin F."/>
            <person name="Cullen D."/>
            <person name="Hibbett D.S."/>
            <person name="Grigoriev I.V."/>
        </authorList>
    </citation>
    <scope>NUCLEOTIDE SEQUENCE [LARGE SCALE GENOMIC DNA]</scope>
    <source>
        <strain evidence="3">FD-172 SS1</strain>
    </source>
</reference>
<feature type="region of interest" description="Disordered" evidence="1">
    <location>
        <begin position="93"/>
        <end position="120"/>
    </location>
</feature>
<dbReference type="InParanoid" id="A0A067MYU4"/>
<proteinExistence type="predicted"/>
<evidence type="ECO:0000313" key="2">
    <source>
        <dbReference type="EMBL" id="KDQ20779.1"/>
    </source>
</evidence>
<feature type="compositionally biased region" description="Polar residues" evidence="1">
    <location>
        <begin position="1"/>
        <end position="10"/>
    </location>
</feature>
<dbReference type="AlphaFoldDB" id="A0A067MYU4"/>
<sequence>MALPTHTQLHLDQMLAPPAAPARYFTTSPAPMTTEERDTSELDWSPPPRNRYHFSYAPPHPAPENDQEEDDPTESEELALVRTANASRLRRRGAIRIESDGHGGVGLSPSYSPYAHVPPPMLSERRRTVHAHADDVDGREEVATFELYCGGPVARDINPPSIQVQSPYSASTPYSTPKRRYVNPLPQPLPDSTPHHSIVPRTNGCGALVHISAVPSSKPGHWVAPISGATEDIAVLDGMYYDGREWLGKSPCGCVTEAAGCLTWLVLTLLTLIIPRAELY</sequence>
<evidence type="ECO:0000313" key="3">
    <source>
        <dbReference type="Proteomes" id="UP000027195"/>
    </source>
</evidence>
<accession>A0A067MYU4</accession>
<dbReference type="HOGENOM" id="CLU_993932_0_0_1"/>
<keyword evidence="3" id="KW-1185">Reference proteome</keyword>
<feature type="compositionally biased region" description="Acidic residues" evidence="1">
    <location>
        <begin position="65"/>
        <end position="76"/>
    </location>
</feature>
<dbReference type="EMBL" id="KL198017">
    <property type="protein sequence ID" value="KDQ20779.1"/>
    <property type="molecule type" value="Genomic_DNA"/>
</dbReference>
<dbReference type="Proteomes" id="UP000027195">
    <property type="component" value="Unassembled WGS sequence"/>
</dbReference>
<dbReference type="STRING" id="930990.A0A067MYU4"/>
<dbReference type="OrthoDB" id="3270840at2759"/>
<gene>
    <name evidence="2" type="ORF">BOTBODRAFT_318410</name>
</gene>
<evidence type="ECO:0000256" key="1">
    <source>
        <dbReference type="SAM" id="MobiDB-lite"/>
    </source>
</evidence>
<name>A0A067MYU4_BOTB1</name>
<organism evidence="2 3">
    <name type="scientific">Botryobasidium botryosum (strain FD-172 SS1)</name>
    <dbReference type="NCBI Taxonomy" id="930990"/>
    <lineage>
        <taxon>Eukaryota</taxon>
        <taxon>Fungi</taxon>
        <taxon>Dikarya</taxon>
        <taxon>Basidiomycota</taxon>
        <taxon>Agaricomycotina</taxon>
        <taxon>Agaricomycetes</taxon>
        <taxon>Cantharellales</taxon>
        <taxon>Botryobasidiaceae</taxon>
        <taxon>Botryobasidium</taxon>
    </lineage>
</organism>
<feature type="region of interest" description="Disordered" evidence="1">
    <location>
        <begin position="1"/>
        <end position="76"/>
    </location>
</feature>